<organism evidence="2 3">
    <name type="scientific">Leptotrombidium deliense</name>
    <dbReference type="NCBI Taxonomy" id="299467"/>
    <lineage>
        <taxon>Eukaryota</taxon>
        <taxon>Metazoa</taxon>
        <taxon>Ecdysozoa</taxon>
        <taxon>Arthropoda</taxon>
        <taxon>Chelicerata</taxon>
        <taxon>Arachnida</taxon>
        <taxon>Acari</taxon>
        <taxon>Acariformes</taxon>
        <taxon>Trombidiformes</taxon>
        <taxon>Prostigmata</taxon>
        <taxon>Anystina</taxon>
        <taxon>Parasitengona</taxon>
        <taxon>Trombiculoidea</taxon>
        <taxon>Trombiculidae</taxon>
        <taxon>Leptotrombidium</taxon>
    </lineage>
</organism>
<dbReference type="Pfam" id="PF13843">
    <property type="entry name" value="DDE_Tnp_1_7"/>
    <property type="match status" value="1"/>
</dbReference>
<dbReference type="EMBL" id="NCKV01002495">
    <property type="protein sequence ID" value="RWS26761.1"/>
    <property type="molecule type" value="Genomic_DNA"/>
</dbReference>
<evidence type="ECO:0000313" key="3">
    <source>
        <dbReference type="Proteomes" id="UP000288716"/>
    </source>
</evidence>
<dbReference type="STRING" id="299467.A0A443SGV6"/>
<dbReference type="AlphaFoldDB" id="A0A443SGV6"/>
<sequence length="522" mass="60652">MFLKLLDPQMVELNVRATNQRVREKAELYSRALDALNNALDVEALPADVRAILSRNPNTAYLRKMSTVNTFSYNEVLAIYGYSILMGIERRRSECDVHELRGNNIFSFPAAACATTRKRIQLFNTCFGICERERERELYPLKVAKVYDFVQRLRENFVKAYVPDCALVVDEHIIRFKGRVSFAVYMPNKPDPKGIKLWMMCDRYNYVCNFQIYSGEEGERVASGGERTREINQTSRVVTDMLSVLPKNRQYHVTTDRFFTSQNLANKLWCQNITLLGTMRKSQKEIPLPLRERDEHGHKYDRPADSSMYAYQMQCTILSRSSKSKKLFFILSTRHYNDSYDNEANLPRMVVDYNKSKCYVDVADQLVKNYTCERKTKKWTLAVFRRLLDFAAHNAKIIHDVSTMQRDNGSRPDKRKHFLACLAMELIAAYATERFYSQSIPRLRKLQIHKYFDIPMPDISGSIAGVETIRKRCFACGPNSNNKTRYVCSQCSMYVCRKHCNVTYITSCLQCLQLQTVFSDAV</sequence>
<feature type="domain" description="PiggyBac transposable element-derived protein" evidence="1">
    <location>
        <begin position="2"/>
        <end position="395"/>
    </location>
</feature>
<name>A0A443SGV6_9ACAR</name>
<dbReference type="PANTHER" id="PTHR46599">
    <property type="entry name" value="PIGGYBAC TRANSPOSABLE ELEMENT-DERIVED PROTEIN 4"/>
    <property type="match status" value="1"/>
</dbReference>
<gene>
    <name evidence="2" type="ORF">B4U80_07932</name>
</gene>
<evidence type="ECO:0000313" key="2">
    <source>
        <dbReference type="EMBL" id="RWS26761.1"/>
    </source>
</evidence>
<dbReference type="PANTHER" id="PTHR46599:SF3">
    <property type="entry name" value="PIGGYBAC TRANSPOSABLE ELEMENT-DERIVED PROTEIN 4"/>
    <property type="match status" value="1"/>
</dbReference>
<dbReference type="OrthoDB" id="6513427at2759"/>
<keyword evidence="3" id="KW-1185">Reference proteome</keyword>
<dbReference type="Proteomes" id="UP000288716">
    <property type="component" value="Unassembled WGS sequence"/>
</dbReference>
<protein>
    <submittedName>
        <fullName evidence="2">PiggyBac transposable element-derived protein 4-like protein</fullName>
    </submittedName>
</protein>
<comment type="caution">
    <text evidence="2">The sequence shown here is derived from an EMBL/GenBank/DDBJ whole genome shotgun (WGS) entry which is preliminary data.</text>
</comment>
<proteinExistence type="predicted"/>
<dbReference type="InterPro" id="IPR029526">
    <property type="entry name" value="PGBD"/>
</dbReference>
<reference evidence="2 3" key="1">
    <citation type="journal article" date="2018" name="Gigascience">
        <title>Genomes of trombidid mites reveal novel predicted allergens and laterally-transferred genes associated with secondary metabolism.</title>
        <authorList>
            <person name="Dong X."/>
            <person name="Chaisiri K."/>
            <person name="Xia D."/>
            <person name="Armstrong S.D."/>
            <person name="Fang Y."/>
            <person name="Donnelly M.J."/>
            <person name="Kadowaki T."/>
            <person name="McGarry J.W."/>
            <person name="Darby A.C."/>
            <person name="Makepeace B.L."/>
        </authorList>
    </citation>
    <scope>NUCLEOTIDE SEQUENCE [LARGE SCALE GENOMIC DNA]</scope>
    <source>
        <strain evidence="2">UoL-UT</strain>
    </source>
</reference>
<evidence type="ECO:0000259" key="1">
    <source>
        <dbReference type="Pfam" id="PF13843"/>
    </source>
</evidence>
<dbReference type="VEuPathDB" id="VectorBase:LDEU005278"/>
<accession>A0A443SGV6</accession>